<dbReference type="GO" id="GO:0005506">
    <property type="term" value="F:iron ion binding"/>
    <property type="evidence" value="ECO:0007669"/>
    <property type="project" value="InterPro"/>
</dbReference>
<dbReference type="PRINTS" id="PR00359">
    <property type="entry name" value="BP450"/>
</dbReference>
<dbReference type="GO" id="GO:0016709">
    <property type="term" value="F:oxidoreductase activity, acting on paired donors, with incorporation or reduction of molecular oxygen, NAD(P)H as one donor, and incorporation of one atom of oxygen"/>
    <property type="evidence" value="ECO:0007669"/>
    <property type="project" value="TreeGrafter"/>
</dbReference>
<dbReference type="GO" id="GO:0009686">
    <property type="term" value="P:gibberellin biosynthetic process"/>
    <property type="evidence" value="ECO:0007669"/>
    <property type="project" value="InterPro"/>
</dbReference>
<comment type="caution">
    <text evidence="6">The sequence shown here is derived from an EMBL/GenBank/DDBJ whole genome shotgun (WGS) entry which is preliminary data.</text>
</comment>
<keyword evidence="4" id="KW-1133">Transmembrane helix</keyword>
<comment type="similarity">
    <text evidence="2">Belongs to the cytochrome P450 family.</text>
</comment>
<dbReference type="Proteomes" id="UP001367508">
    <property type="component" value="Unassembled WGS sequence"/>
</dbReference>
<dbReference type="GO" id="GO:0010241">
    <property type="term" value="P:ent-kaurene oxidation to kaurenoic acid"/>
    <property type="evidence" value="ECO:0007669"/>
    <property type="project" value="InterPro"/>
</dbReference>
<accession>A0AAN9QVS3</accession>
<keyword evidence="5" id="KW-0472">Membrane</keyword>
<dbReference type="SUPFAM" id="SSF48264">
    <property type="entry name" value="Cytochrome P450"/>
    <property type="match status" value="1"/>
</dbReference>
<evidence type="ECO:0000256" key="5">
    <source>
        <dbReference type="ARBA" id="ARBA00023136"/>
    </source>
</evidence>
<reference evidence="6 7" key="1">
    <citation type="submission" date="2024-01" db="EMBL/GenBank/DDBJ databases">
        <title>The genomes of 5 underutilized Papilionoideae crops provide insights into root nodulation and disease resistanc.</title>
        <authorList>
            <person name="Jiang F."/>
        </authorList>
    </citation>
    <scope>NUCLEOTIDE SEQUENCE [LARGE SCALE GENOMIC DNA]</scope>
    <source>
        <strain evidence="6">LVBAO_FW01</strain>
        <tissue evidence="6">Leaves</tissue>
    </source>
</reference>
<dbReference type="Gene3D" id="1.10.630.10">
    <property type="entry name" value="Cytochrome P450"/>
    <property type="match status" value="1"/>
</dbReference>
<gene>
    <name evidence="6" type="ORF">VNO77_07341</name>
</gene>
<evidence type="ECO:0000256" key="2">
    <source>
        <dbReference type="ARBA" id="ARBA00010617"/>
    </source>
</evidence>
<dbReference type="PANTHER" id="PTHR47283:SF1">
    <property type="entry name" value="ENT-KAURENE OXIDASE, CHLOROPLASTIC"/>
    <property type="match status" value="1"/>
</dbReference>
<name>A0AAN9QVS3_CANGL</name>
<evidence type="ECO:0000256" key="3">
    <source>
        <dbReference type="ARBA" id="ARBA00022692"/>
    </source>
</evidence>
<dbReference type="Pfam" id="PF00067">
    <property type="entry name" value="p450"/>
    <property type="match status" value="1"/>
</dbReference>
<dbReference type="GO" id="GO:0020037">
    <property type="term" value="F:heme binding"/>
    <property type="evidence" value="ECO:0007669"/>
    <property type="project" value="InterPro"/>
</dbReference>
<evidence type="ECO:0000256" key="1">
    <source>
        <dbReference type="ARBA" id="ARBA00004167"/>
    </source>
</evidence>
<dbReference type="GO" id="GO:0005783">
    <property type="term" value="C:endoplasmic reticulum"/>
    <property type="evidence" value="ECO:0007669"/>
    <property type="project" value="TreeGrafter"/>
</dbReference>
<organism evidence="6 7">
    <name type="scientific">Canavalia gladiata</name>
    <name type="common">Sword bean</name>
    <name type="synonym">Dolichos gladiatus</name>
    <dbReference type="NCBI Taxonomy" id="3824"/>
    <lineage>
        <taxon>Eukaryota</taxon>
        <taxon>Viridiplantae</taxon>
        <taxon>Streptophyta</taxon>
        <taxon>Embryophyta</taxon>
        <taxon>Tracheophyta</taxon>
        <taxon>Spermatophyta</taxon>
        <taxon>Magnoliopsida</taxon>
        <taxon>eudicotyledons</taxon>
        <taxon>Gunneridae</taxon>
        <taxon>Pentapetalae</taxon>
        <taxon>rosids</taxon>
        <taxon>fabids</taxon>
        <taxon>Fabales</taxon>
        <taxon>Fabaceae</taxon>
        <taxon>Papilionoideae</taxon>
        <taxon>50 kb inversion clade</taxon>
        <taxon>NPAAA clade</taxon>
        <taxon>indigoferoid/millettioid clade</taxon>
        <taxon>Phaseoleae</taxon>
        <taxon>Canavalia</taxon>
    </lineage>
</organism>
<dbReference type="InterPro" id="IPR001128">
    <property type="entry name" value="Cyt_P450"/>
</dbReference>
<proteinExistence type="inferred from homology"/>
<keyword evidence="3" id="KW-0812">Transmembrane</keyword>
<dbReference type="PANTHER" id="PTHR47283">
    <property type="entry name" value="ENT-KAURENE OXIDASE, CHLOROPLASTIC"/>
    <property type="match status" value="1"/>
</dbReference>
<dbReference type="EMBL" id="JAYMYQ010000002">
    <property type="protein sequence ID" value="KAK7349727.1"/>
    <property type="molecule type" value="Genomic_DNA"/>
</dbReference>
<evidence type="ECO:0008006" key="8">
    <source>
        <dbReference type="Google" id="ProtNLM"/>
    </source>
</evidence>
<evidence type="ECO:0000313" key="6">
    <source>
        <dbReference type="EMBL" id="KAK7349727.1"/>
    </source>
</evidence>
<evidence type="ECO:0000256" key="4">
    <source>
        <dbReference type="ARBA" id="ARBA00022989"/>
    </source>
</evidence>
<dbReference type="InterPro" id="IPR044225">
    <property type="entry name" value="KO_chloroplastic"/>
</dbReference>
<sequence>MAEVMSNYEGMVTRFSSISNRNPSNALKILTSESDKCMVAKSDDNEFHRMIKKHILTNLLGPNAQQRSYQKNNFTCCLLKPLLRHHQRLHKSQQNRLCIELAKDKMCQGQFSLKLLRKHSPVPIVSLRSVQEDTKLGGYYIPAGSLIAISIYGCNMDKSRWEDPHKWILERFLDEKYDPMDLYKTMAFGAGKKVCRISSGKAHSLINNW</sequence>
<dbReference type="GO" id="GO:0009707">
    <property type="term" value="C:chloroplast outer membrane"/>
    <property type="evidence" value="ECO:0007669"/>
    <property type="project" value="TreeGrafter"/>
</dbReference>
<protein>
    <recommendedName>
        <fullName evidence="8">Cytochrome P450</fullName>
    </recommendedName>
</protein>
<comment type="subcellular location">
    <subcellularLocation>
        <location evidence="1">Membrane</location>
        <topology evidence="1">Single-pass membrane protein</topology>
    </subcellularLocation>
</comment>
<dbReference type="AlphaFoldDB" id="A0AAN9QVS3"/>
<dbReference type="InterPro" id="IPR036396">
    <property type="entry name" value="Cyt_P450_sf"/>
</dbReference>
<dbReference type="InterPro" id="IPR002397">
    <property type="entry name" value="Cyt_P450_B"/>
</dbReference>
<evidence type="ECO:0000313" key="7">
    <source>
        <dbReference type="Proteomes" id="UP001367508"/>
    </source>
</evidence>
<keyword evidence="7" id="KW-1185">Reference proteome</keyword>
<dbReference type="GO" id="GO:0052615">
    <property type="term" value="F:ent-kaurene oxidase activity"/>
    <property type="evidence" value="ECO:0007669"/>
    <property type="project" value="InterPro"/>
</dbReference>